<gene>
    <name evidence="1" type="ORF">GX355_06590</name>
</gene>
<dbReference type="AlphaFoldDB" id="A0A7X8C3W7"/>
<sequence>MMNSTLFIKELKSSRWLFIGICLILTMYVTIIIGMYNPTMMSMMDQFFKTMPGLMAAVGFKAGSTSLLGFLVSYLYGFILMIFPMIFILNRAHGLVARYVDRGSMVVLLTGHNKRTKVILTQIAVLLSSLFGLFVYVTMIQYLTIRVMFPTEADLVSLLKLNFGLYCLWVLIASISFLASTYFSDARLSLAVGMTIPIVMFVFKMISNIDDKVVFLKYFTVFSLFNGEGLLAGEPMAYILVLVALVIAFLLFTLAVKIFKEKNLYI</sequence>
<organism evidence="1 2">
    <name type="scientific">Globicatella sulfidifaciens</name>
    <dbReference type="NCBI Taxonomy" id="136093"/>
    <lineage>
        <taxon>Bacteria</taxon>
        <taxon>Bacillati</taxon>
        <taxon>Bacillota</taxon>
        <taxon>Bacilli</taxon>
        <taxon>Lactobacillales</taxon>
        <taxon>Aerococcaceae</taxon>
        <taxon>Globicatella</taxon>
    </lineage>
</organism>
<comment type="caution">
    <text evidence="1">The sequence shown here is derived from an EMBL/GenBank/DDBJ whole genome shotgun (WGS) entry which is preliminary data.</text>
</comment>
<protein>
    <submittedName>
        <fullName evidence="1">ABC transporter permease</fullName>
    </submittedName>
</protein>
<evidence type="ECO:0000313" key="1">
    <source>
        <dbReference type="EMBL" id="NLJ18513.1"/>
    </source>
</evidence>
<evidence type="ECO:0000313" key="2">
    <source>
        <dbReference type="Proteomes" id="UP000541058"/>
    </source>
</evidence>
<dbReference type="EMBL" id="JAAYSM010000210">
    <property type="protein sequence ID" value="NLJ18513.1"/>
    <property type="molecule type" value="Genomic_DNA"/>
</dbReference>
<proteinExistence type="predicted"/>
<accession>A0A7X8C3W7</accession>
<dbReference type="RefSeq" id="WP_276648450.1">
    <property type="nucleotide sequence ID" value="NZ_JAAYSM010000210.1"/>
</dbReference>
<name>A0A7X8C3W7_9LACT</name>
<dbReference type="Proteomes" id="UP000541058">
    <property type="component" value="Unassembled WGS sequence"/>
</dbReference>
<reference evidence="1 2" key="1">
    <citation type="journal article" date="2020" name="Biotechnol. Biofuels">
        <title>New insights from the biogas microbiome by comprehensive genome-resolved metagenomics of nearly 1600 species originating from multiple anaerobic digesters.</title>
        <authorList>
            <person name="Campanaro S."/>
            <person name="Treu L."/>
            <person name="Rodriguez-R L.M."/>
            <person name="Kovalovszki A."/>
            <person name="Ziels R.M."/>
            <person name="Maus I."/>
            <person name="Zhu X."/>
            <person name="Kougias P.G."/>
            <person name="Basile A."/>
            <person name="Luo G."/>
            <person name="Schluter A."/>
            <person name="Konstantinidis K.T."/>
            <person name="Angelidaki I."/>
        </authorList>
    </citation>
    <scope>NUCLEOTIDE SEQUENCE [LARGE SCALE GENOMIC DNA]</scope>
    <source>
        <strain evidence="1">AS23ysBPME_34</strain>
    </source>
</reference>